<dbReference type="EMBL" id="JBHUDB010000016">
    <property type="protein sequence ID" value="MFD1571852.1"/>
    <property type="molecule type" value="Genomic_DNA"/>
</dbReference>
<dbReference type="AlphaFoldDB" id="A0ABD6C3J3"/>
<comment type="caution">
    <text evidence="2">The sequence shown here is derived from an EMBL/GenBank/DDBJ whole genome shotgun (WGS) entry which is preliminary data.</text>
</comment>
<keyword evidence="1" id="KW-0812">Transmembrane</keyword>
<keyword evidence="3" id="KW-1185">Reference proteome</keyword>
<dbReference type="PANTHER" id="PTHR31876:SF26">
    <property type="entry name" value="PROTEIN LIKE COV 2"/>
    <property type="match status" value="1"/>
</dbReference>
<keyword evidence="1" id="KW-0472">Membrane</keyword>
<feature type="transmembrane region" description="Helical" evidence="1">
    <location>
        <begin position="32"/>
        <end position="53"/>
    </location>
</feature>
<feature type="transmembrane region" description="Helical" evidence="1">
    <location>
        <begin position="94"/>
        <end position="117"/>
    </location>
</feature>
<organism evidence="2 3">
    <name type="scientific">Halorubrum laminariae</name>
    <dbReference type="NCBI Taxonomy" id="1433523"/>
    <lineage>
        <taxon>Archaea</taxon>
        <taxon>Methanobacteriati</taxon>
        <taxon>Methanobacteriota</taxon>
        <taxon>Stenosarchaea group</taxon>
        <taxon>Halobacteria</taxon>
        <taxon>Halobacteriales</taxon>
        <taxon>Haloferacaceae</taxon>
        <taxon>Halorubrum</taxon>
    </lineage>
</organism>
<keyword evidence="1" id="KW-1133">Transmembrane helix</keyword>
<dbReference type="RefSeq" id="WP_256419598.1">
    <property type="nucleotide sequence ID" value="NZ_JANHDL010000031.1"/>
</dbReference>
<evidence type="ECO:0000313" key="3">
    <source>
        <dbReference type="Proteomes" id="UP001597185"/>
    </source>
</evidence>
<accession>A0ABD6C3J3</accession>
<evidence type="ECO:0000256" key="1">
    <source>
        <dbReference type="SAM" id="Phobius"/>
    </source>
</evidence>
<dbReference type="Pfam" id="PF04367">
    <property type="entry name" value="DUF502"/>
    <property type="match status" value="1"/>
</dbReference>
<evidence type="ECO:0000313" key="2">
    <source>
        <dbReference type="EMBL" id="MFD1571852.1"/>
    </source>
</evidence>
<dbReference type="InterPro" id="IPR007462">
    <property type="entry name" value="COV1-like"/>
</dbReference>
<name>A0ABD6C3J3_9EURY</name>
<sequence>MSSPDDPESSTRVTSRAKQTGQSLYTRIYDSLITGIAIMIPVIVTLYIASIAIEFIRNALDPFIRLLQWAGVIQRAEAGGAVQLLVEIGIYSDVVAFFSELVAITVLVLVIGVVGAVGRNRYGQKVVDVFDLIVSSIPGIGTVYKSFRRMGDVVLDEQDDKFQDVKLVQCFDEHVYVLGFKTGDSPVTIEDSTGHEEMVSIFLPLAPNPVTGGLLTYIPKSDIYDIDMSIEEGIQSILTSGVATDRDASSAPSISLSDIQDSQQFQDLRSAMITTERDDDEMNIGRQE</sequence>
<proteinExistence type="predicted"/>
<dbReference type="PANTHER" id="PTHR31876">
    <property type="entry name" value="COV-LIKE PROTEIN 1"/>
    <property type="match status" value="1"/>
</dbReference>
<reference evidence="2 3" key="1">
    <citation type="journal article" date="2019" name="Int. J. Syst. Evol. Microbiol.">
        <title>The Global Catalogue of Microorganisms (GCM) 10K type strain sequencing project: providing services to taxonomists for standard genome sequencing and annotation.</title>
        <authorList>
            <consortium name="The Broad Institute Genomics Platform"/>
            <consortium name="The Broad Institute Genome Sequencing Center for Infectious Disease"/>
            <person name="Wu L."/>
            <person name="Ma J."/>
        </authorList>
    </citation>
    <scope>NUCLEOTIDE SEQUENCE [LARGE SCALE GENOMIC DNA]</scope>
    <source>
        <strain evidence="2 3">CGMCC 1.12689</strain>
    </source>
</reference>
<dbReference type="Proteomes" id="UP001597185">
    <property type="component" value="Unassembled WGS sequence"/>
</dbReference>
<protein>
    <submittedName>
        <fullName evidence="2">DUF502 domain-containing protein</fullName>
    </submittedName>
</protein>
<gene>
    <name evidence="2" type="ORF">ACFR9T_14905</name>
</gene>